<dbReference type="PANTHER" id="PTHR11102:SF160">
    <property type="entry name" value="ERAD-ASSOCIATED E3 UBIQUITIN-PROTEIN LIGASE COMPONENT HRD3"/>
    <property type="match status" value="1"/>
</dbReference>
<evidence type="ECO:0000313" key="3">
    <source>
        <dbReference type="Proteomes" id="UP001549320"/>
    </source>
</evidence>
<dbReference type="SUPFAM" id="SSF81901">
    <property type="entry name" value="HCP-like"/>
    <property type="match status" value="2"/>
</dbReference>
<evidence type="ECO:0000256" key="1">
    <source>
        <dbReference type="SAM" id="SignalP"/>
    </source>
</evidence>
<dbReference type="InterPro" id="IPR011990">
    <property type="entry name" value="TPR-like_helical_dom_sf"/>
</dbReference>
<name>A0ABV2Q3H6_9BURK</name>
<accession>A0ABV2Q3H6</accession>
<proteinExistence type="predicted"/>
<sequence length="406" mass="44005">MQLTLFALVTLVMGSAVVPAGGAWAAGRAIDETQTPLPMATPGSIEAAPSITPHITAPRIVTPKIEPRTDGAPPIAGQSLVINPLAVRPLIGADVQRELQRLQRTAESTRAYGTSAASAQAAWLLGLIYLHGAGVRRDTALAQVWFERAARLGREPWAYAGQAWCAIDGCQGPSDPNRARRVIAQLRGVHRARADFLEWVLLARETPLQVSQPGLAQTEILRMPQPALLQKAASEGDIHALIELGLNAVTNNRLPEALEFFRRAGNGSEAALANIRQIESRMDSRRLSQVTVSNASSADELLAAAHKFHRGIGVPVNYVEAVRLYRQAEAKGSLEAKKMLGLIFSRPSPNGGIDIGWMQQLAYADPTTTIPTLGIPGSIDLLYREPTPLYDLLPQFWRRQVTQMGR</sequence>
<dbReference type="EMBL" id="JBEPSH010000001">
    <property type="protein sequence ID" value="MET4575566.1"/>
    <property type="molecule type" value="Genomic_DNA"/>
</dbReference>
<dbReference type="Pfam" id="PF08238">
    <property type="entry name" value="Sel1"/>
    <property type="match status" value="2"/>
</dbReference>
<dbReference type="InterPro" id="IPR050767">
    <property type="entry name" value="Sel1_AlgK"/>
</dbReference>
<gene>
    <name evidence="2" type="ORF">ABIE13_000663</name>
</gene>
<evidence type="ECO:0000313" key="2">
    <source>
        <dbReference type="EMBL" id="MET4575566.1"/>
    </source>
</evidence>
<dbReference type="PANTHER" id="PTHR11102">
    <property type="entry name" value="SEL-1-LIKE PROTEIN"/>
    <property type="match status" value="1"/>
</dbReference>
<reference evidence="2 3" key="1">
    <citation type="submission" date="2024-06" db="EMBL/GenBank/DDBJ databases">
        <title>Sorghum-associated microbial communities from plants grown in Nebraska, USA.</title>
        <authorList>
            <person name="Schachtman D."/>
        </authorList>
    </citation>
    <scope>NUCLEOTIDE SEQUENCE [LARGE SCALE GENOMIC DNA]</scope>
    <source>
        <strain evidence="2 3">2709</strain>
    </source>
</reference>
<dbReference type="RefSeq" id="WP_354441076.1">
    <property type="nucleotide sequence ID" value="NZ_JBEPSH010000001.1"/>
</dbReference>
<keyword evidence="3" id="KW-1185">Reference proteome</keyword>
<keyword evidence="1" id="KW-0732">Signal</keyword>
<dbReference type="Proteomes" id="UP001549320">
    <property type="component" value="Unassembled WGS sequence"/>
</dbReference>
<feature type="chain" id="PRO_5046082611" evidence="1">
    <location>
        <begin position="26"/>
        <end position="406"/>
    </location>
</feature>
<dbReference type="SMART" id="SM00671">
    <property type="entry name" value="SEL1"/>
    <property type="match status" value="2"/>
</dbReference>
<dbReference type="InterPro" id="IPR006597">
    <property type="entry name" value="Sel1-like"/>
</dbReference>
<feature type="signal peptide" evidence="1">
    <location>
        <begin position="1"/>
        <end position="25"/>
    </location>
</feature>
<organism evidence="2 3">
    <name type="scientific">Ottowia thiooxydans</name>
    <dbReference type="NCBI Taxonomy" id="219182"/>
    <lineage>
        <taxon>Bacteria</taxon>
        <taxon>Pseudomonadati</taxon>
        <taxon>Pseudomonadota</taxon>
        <taxon>Betaproteobacteria</taxon>
        <taxon>Burkholderiales</taxon>
        <taxon>Comamonadaceae</taxon>
        <taxon>Ottowia</taxon>
    </lineage>
</organism>
<comment type="caution">
    <text evidence="2">The sequence shown here is derived from an EMBL/GenBank/DDBJ whole genome shotgun (WGS) entry which is preliminary data.</text>
</comment>
<dbReference type="Gene3D" id="1.25.40.10">
    <property type="entry name" value="Tetratricopeptide repeat domain"/>
    <property type="match status" value="2"/>
</dbReference>
<protein>
    <submittedName>
        <fullName evidence="2">TPR repeat protein</fullName>
    </submittedName>
</protein>